<name>A0A1Y2A173_9PLEO</name>
<feature type="transmembrane region" description="Helical" evidence="2">
    <location>
        <begin position="748"/>
        <end position="768"/>
    </location>
</feature>
<gene>
    <name evidence="4" type="ORF">BCR34DRAFT_597813</name>
</gene>
<evidence type="ECO:0000256" key="1">
    <source>
        <dbReference type="SAM" id="MobiDB-lite"/>
    </source>
</evidence>
<reference evidence="4 5" key="1">
    <citation type="submission" date="2016-07" db="EMBL/GenBank/DDBJ databases">
        <title>Pervasive Adenine N6-methylation of Active Genes in Fungi.</title>
        <authorList>
            <consortium name="DOE Joint Genome Institute"/>
            <person name="Mondo S.J."/>
            <person name="Dannebaum R.O."/>
            <person name="Kuo R.C."/>
            <person name="Labutti K."/>
            <person name="Haridas S."/>
            <person name="Kuo A."/>
            <person name="Salamov A."/>
            <person name="Ahrendt S.R."/>
            <person name="Lipzen A."/>
            <person name="Sullivan W."/>
            <person name="Andreopoulos W.B."/>
            <person name="Clum A."/>
            <person name="Lindquist E."/>
            <person name="Daum C."/>
            <person name="Ramamoorthy G.K."/>
            <person name="Gryganskyi A."/>
            <person name="Culley D."/>
            <person name="Magnuson J.K."/>
            <person name="James T.Y."/>
            <person name="O'Malley M.A."/>
            <person name="Stajich J.E."/>
            <person name="Spatafora J.W."/>
            <person name="Visel A."/>
            <person name="Grigoriev I.V."/>
        </authorList>
    </citation>
    <scope>NUCLEOTIDE SEQUENCE [LARGE SCALE GENOMIC DNA]</scope>
    <source>
        <strain evidence="4 5">CBS 115471</strain>
    </source>
</reference>
<keyword evidence="2" id="KW-1133">Transmembrane helix</keyword>
<dbReference type="AlphaFoldDB" id="A0A1Y2A173"/>
<evidence type="ECO:0000313" key="4">
    <source>
        <dbReference type="EMBL" id="ORY16259.1"/>
    </source>
</evidence>
<feature type="compositionally biased region" description="Polar residues" evidence="1">
    <location>
        <begin position="558"/>
        <end position="573"/>
    </location>
</feature>
<dbReference type="InterPro" id="IPR000719">
    <property type="entry name" value="Prot_kinase_dom"/>
</dbReference>
<dbReference type="InterPro" id="IPR011009">
    <property type="entry name" value="Kinase-like_dom_sf"/>
</dbReference>
<dbReference type="Proteomes" id="UP000193144">
    <property type="component" value="Unassembled WGS sequence"/>
</dbReference>
<dbReference type="SUPFAM" id="SSF56112">
    <property type="entry name" value="Protein kinase-like (PK-like)"/>
    <property type="match status" value="1"/>
</dbReference>
<dbReference type="STRING" id="1231657.A0A1Y2A173"/>
<evidence type="ECO:0000256" key="2">
    <source>
        <dbReference type="SAM" id="Phobius"/>
    </source>
</evidence>
<protein>
    <recommendedName>
        <fullName evidence="3">Protein kinase domain-containing protein</fullName>
    </recommendedName>
</protein>
<feature type="region of interest" description="Disordered" evidence="1">
    <location>
        <begin position="497"/>
        <end position="538"/>
    </location>
</feature>
<keyword evidence="2" id="KW-0472">Membrane</keyword>
<evidence type="ECO:0000313" key="5">
    <source>
        <dbReference type="Proteomes" id="UP000193144"/>
    </source>
</evidence>
<accession>A0A1Y2A173</accession>
<dbReference type="Gene3D" id="1.10.510.10">
    <property type="entry name" value="Transferase(Phosphotransferase) domain 1"/>
    <property type="match status" value="1"/>
</dbReference>
<feature type="region of interest" description="Disordered" evidence="1">
    <location>
        <begin position="552"/>
        <end position="574"/>
    </location>
</feature>
<dbReference type="GO" id="GO:0005524">
    <property type="term" value="F:ATP binding"/>
    <property type="evidence" value="ECO:0007669"/>
    <property type="project" value="InterPro"/>
</dbReference>
<keyword evidence="5" id="KW-1185">Reference proteome</keyword>
<feature type="domain" description="Protein kinase" evidence="3">
    <location>
        <begin position="105"/>
        <end position="390"/>
    </location>
</feature>
<keyword evidence="2" id="KW-0812">Transmembrane</keyword>
<sequence length="802" mass="89761">MAVLVFPGRYISHVELLAILKECFPGESVAWKRVDDQYHFSVPRELTNPTLRTIRRRATGSTFGPSRDYDPEEELEEATAIGVQHAYVIPGPPEIVVSQQKDVSFVYARPVYAGSEWLELSGFEWEPLSTLAETRRSQVAVKKTISKHNHGILKEHTNLKRIGSPGHRNIIQILFACIVDEGGLADSQTPSLNLVFPLALGDLSHLFSGSLNTANLHNKVQDLWGQFEGLASAIEYLHETCQCAHGNIEPSNILLYQGEGPSPVLAKIAGFGEWSNLDDKEGLDEEEKHDDTSMLGAVFLELLTYLILGADGVQSFKSKAQRSAGFREYYTLSLKHNEQEVLKISEWLVTLAERSRLAAEMESLLMDMIAKINNCPSASDTVNAIREMSFCVAWDGVRFVRVLMSNKIPTDYLRMSDRIKEKVERRLCSPIDWWPFELGRRSRLSDHTRIVWEWSGEDLYIDVPNGPAAEYKWGCKYLSELPLPTLPEGFSWSVAHTPSSVTSRTSSSVSLRDLASSSQTGLNQQPSTSQSSITQTQNAQFDSLLHSSPPLGVLRPGNSPSGGTQSRPGQTQPHEAELYWCVKKSWRDAKDTIFLPINAHSLQDDNDLFAQLNKRYTEVRGKLGRLLSWKSCEDISFIEFATVYDDEPLVVKIKDGLPPKKRPSVLPRYEYIATHPLDIHIKIAAKQIIKGMKGRRATLGSRDTVCAIPCHLFQPPMTQLYQSQGTGWKKGEQAWGICAIQGWAVWKVMLWIGFSSLTGLVIFAMWLAFVDNKDLQNASVSFIMVTTTMLMLIGVPQYLGSA</sequence>
<feature type="compositionally biased region" description="Low complexity" evidence="1">
    <location>
        <begin position="499"/>
        <end position="537"/>
    </location>
</feature>
<organism evidence="4 5">
    <name type="scientific">Clohesyomyces aquaticus</name>
    <dbReference type="NCBI Taxonomy" id="1231657"/>
    <lineage>
        <taxon>Eukaryota</taxon>
        <taxon>Fungi</taxon>
        <taxon>Dikarya</taxon>
        <taxon>Ascomycota</taxon>
        <taxon>Pezizomycotina</taxon>
        <taxon>Dothideomycetes</taxon>
        <taxon>Pleosporomycetidae</taxon>
        <taxon>Pleosporales</taxon>
        <taxon>Lindgomycetaceae</taxon>
        <taxon>Clohesyomyces</taxon>
    </lineage>
</organism>
<dbReference type="PROSITE" id="PS50011">
    <property type="entry name" value="PROTEIN_KINASE_DOM"/>
    <property type="match status" value="1"/>
</dbReference>
<evidence type="ECO:0000259" key="3">
    <source>
        <dbReference type="PROSITE" id="PS50011"/>
    </source>
</evidence>
<comment type="caution">
    <text evidence="4">The sequence shown here is derived from an EMBL/GenBank/DDBJ whole genome shotgun (WGS) entry which is preliminary data.</text>
</comment>
<dbReference type="SMART" id="SM00220">
    <property type="entry name" value="S_TKc"/>
    <property type="match status" value="1"/>
</dbReference>
<dbReference type="EMBL" id="MCFA01000019">
    <property type="protein sequence ID" value="ORY16259.1"/>
    <property type="molecule type" value="Genomic_DNA"/>
</dbReference>
<dbReference type="GO" id="GO:0004672">
    <property type="term" value="F:protein kinase activity"/>
    <property type="evidence" value="ECO:0007669"/>
    <property type="project" value="InterPro"/>
</dbReference>
<feature type="transmembrane region" description="Helical" evidence="2">
    <location>
        <begin position="780"/>
        <end position="799"/>
    </location>
</feature>
<proteinExistence type="predicted"/>
<dbReference type="OrthoDB" id="9992527at2759"/>